<gene>
    <name evidence="2" type="ORF">IQ249_12900</name>
</gene>
<dbReference type="GO" id="GO:0032259">
    <property type="term" value="P:methylation"/>
    <property type="evidence" value="ECO:0007669"/>
    <property type="project" value="UniProtKB-KW"/>
</dbReference>
<dbReference type="Proteomes" id="UP000654482">
    <property type="component" value="Unassembled WGS sequence"/>
</dbReference>
<comment type="caution">
    <text evidence="2">The sequence shown here is derived from an EMBL/GenBank/DDBJ whole genome shotgun (WGS) entry which is preliminary data.</text>
</comment>
<dbReference type="Pfam" id="PF08241">
    <property type="entry name" value="Methyltransf_11"/>
    <property type="match status" value="1"/>
</dbReference>
<name>A0A8J7DX82_9CYAN</name>
<proteinExistence type="predicted"/>
<dbReference type="Gene3D" id="3.40.50.150">
    <property type="entry name" value="Vaccinia Virus protein VP39"/>
    <property type="match status" value="1"/>
</dbReference>
<accession>A0A8J7DX82</accession>
<dbReference type="CDD" id="cd02440">
    <property type="entry name" value="AdoMet_MTases"/>
    <property type="match status" value="1"/>
</dbReference>
<evidence type="ECO:0000313" key="2">
    <source>
        <dbReference type="EMBL" id="MBE9116798.1"/>
    </source>
</evidence>
<sequence>MNDLEIFHFKEKFFDCWSATYDFLLVSVFYQAVHKRLLEFVKLPKNPRILDLGCGTGRLLHRLAGQFPELQGTGFDLSPQMLSQARQNNSFRSYRDRVTYIQGNAETLPFEDEQFDAVFNTISFLHYPNPQLVLSEVRRVLKPQGRFYLADYALRDDLNRLVPFSRSGLQFYSPQQREQLGQQVGLPCLSHHYLLGAILLSIFGEVEGIF</sequence>
<dbReference type="SUPFAM" id="SSF53335">
    <property type="entry name" value="S-adenosyl-L-methionine-dependent methyltransferases"/>
    <property type="match status" value="1"/>
</dbReference>
<evidence type="ECO:0000313" key="3">
    <source>
        <dbReference type="Proteomes" id="UP000654482"/>
    </source>
</evidence>
<dbReference type="RefSeq" id="WP_194029886.1">
    <property type="nucleotide sequence ID" value="NZ_JADEWZ010000017.1"/>
</dbReference>
<dbReference type="GO" id="GO:0008757">
    <property type="term" value="F:S-adenosylmethionine-dependent methyltransferase activity"/>
    <property type="evidence" value="ECO:0007669"/>
    <property type="project" value="InterPro"/>
</dbReference>
<protein>
    <submittedName>
        <fullName evidence="2">Class I SAM-dependent methyltransferase</fullName>
    </submittedName>
</protein>
<dbReference type="EMBL" id="JADEWZ010000017">
    <property type="protein sequence ID" value="MBE9116798.1"/>
    <property type="molecule type" value="Genomic_DNA"/>
</dbReference>
<dbReference type="PANTHER" id="PTHR43591">
    <property type="entry name" value="METHYLTRANSFERASE"/>
    <property type="match status" value="1"/>
</dbReference>
<keyword evidence="2" id="KW-0808">Transferase</keyword>
<evidence type="ECO:0000259" key="1">
    <source>
        <dbReference type="Pfam" id="PF08241"/>
    </source>
</evidence>
<keyword evidence="2" id="KW-0489">Methyltransferase</keyword>
<dbReference type="InterPro" id="IPR013216">
    <property type="entry name" value="Methyltransf_11"/>
</dbReference>
<dbReference type="AlphaFoldDB" id="A0A8J7DX82"/>
<dbReference type="InterPro" id="IPR029063">
    <property type="entry name" value="SAM-dependent_MTases_sf"/>
</dbReference>
<organism evidence="2 3">
    <name type="scientific">Lusitaniella coriacea LEGE 07157</name>
    <dbReference type="NCBI Taxonomy" id="945747"/>
    <lineage>
        <taxon>Bacteria</taxon>
        <taxon>Bacillati</taxon>
        <taxon>Cyanobacteriota</taxon>
        <taxon>Cyanophyceae</taxon>
        <taxon>Spirulinales</taxon>
        <taxon>Lusitaniellaceae</taxon>
        <taxon>Lusitaniella</taxon>
    </lineage>
</organism>
<keyword evidence="3" id="KW-1185">Reference proteome</keyword>
<feature type="domain" description="Methyltransferase type 11" evidence="1">
    <location>
        <begin position="50"/>
        <end position="149"/>
    </location>
</feature>
<reference evidence="2" key="1">
    <citation type="submission" date="2020-10" db="EMBL/GenBank/DDBJ databases">
        <authorList>
            <person name="Castelo-Branco R."/>
            <person name="Eusebio N."/>
            <person name="Adriana R."/>
            <person name="Vieira A."/>
            <person name="Brugerolle De Fraissinette N."/>
            <person name="Rezende De Castro R."/>
            <person name="Schneider M.P."/>
            <person name="Vasconcelos V."/>
            <person name="Leao P.N."/>
        </authorList>
    </citation>
    <scope>NUCLEOTIDE SEQUENCE</scope>
    <source>
        <strain evidence="2">LEGE 07157</strain>
    </source>
</reference>